<evidence type="ECO:0000259" key="1">
    <source>
        <dbReference type="Pfam" id="PF07007"/>
    </source>
</evidence>
<dbReference type="AlphaFoldDB" id="A0A395VBM1"/>
<proteinExistence type="predicted"/>
<protein>
    <submittedName>
        <fullName evidence="2">DUF1311 domain-containing protein</fullName>
    </submittedName>
</protein>
<dbReference type="RefSeq" id="WP_118097527.1">
    <property type="nucleotide sequence ID" value="NZ_CAUGCI010000038.1"/>
</dbReference>
<dbReference type="EMBL" id="QRVL01000007">
    <property type="protein sequence ID" value="RGS40441.1"/>
    <property type="molecule type" value="Genomic_DNA"/>
</dbReference>
<sequence>MKKTIFLLVLVLSMGIYTGCGKENTEIENSRMEEQTTPENSENDEIHLDDELNIDFTCDYSEDIKEDVDDVVAASTSLQEELTNMEKVTQKYTPLAEAAQTQGEMNVAAHWLYTIWDTELNNLWSRLSSSADRQTKEKLLAEQRNWIDLKEEVTLLNIGSREENGSMYPLLQDSYLEEITKNRAYVLARELAKIKGEDFAMPEVSAKYGTFVDNQETGDIYSSLITRQNWEGTDEAVISIYRQGEMEGSFVDHGNGELSFTSEDGSVKGMIKIDGWNGASFKVTETYGESPFPVGEEVEFPFAF</sequence>
<accession>A0A395VBM1</accession>
<dbReference type="Pfam" id="PF07007">
    <property type="entry name" value="LprI"/>
    <property type="match status" value="1"/>
</dbReference>
<feature type="domain" description="Lysozyme inhibitor LprI-like N-terminal" evidence="1">
    <location>
        <begin position="97"/>
        <end position="187"/>
    </location>
</feature>
<organism evidence="2 3">
    <name type="scientific">Roseburia hominis</name>
    <dbReference type="NCBI Taxonomy" id="301301"/>
    <lineage>
        <taxon>Bacteria</taxon>
        <taxon>Bacillati</taxon>
        <taxon>Bacillota</taxon>
        <taxon>Clostridia</taxon>
        <taxon>Lachnospirales</taxon>
        <taxon>Lachnospiraceae</taxon>
        <taxon>Roseburia</taxon>
    </lineage>
</organism>
<evidence type="ECO:0000313" key="2">
    <source>
        <dbReference type="EMBL" id="RGS40441.1"/>
    </source>
</evidence>
<dbReference type="Gene3D" id="1.20.1270.180">
    <property type="match status" value="1"/>
</dbReference>
<name>A0A395VBM1_9FIRM</name>
<comment type="caution">
    <text evidence="2">The sequence shown here is derived from an EMBL/GenBank/DDBJ whole genome shotgun (WGS) entry which is preliminary data.</text>
</comment>
<gene>
    <name evidence="2" type="ORF">DWX93_10035</name>
</gene>
<reference evidence="2 3" key="1">
    <citation type="submission" date="2018-08" db="EMBL/GenBank/DDBJ databases">
        <title>A genome reference for cultivated species of the human gut microbiota.</title>
        <authorList>
            <person name="Zou Y."/>
            <person name="Xue W."/>
            <person name="Luo G."/>
        </authorList>
    </citation>
    <scope>NUCLEOTIDE SEQUENCE [LARGE SCALE GENOMIC DNA]</scope>
    <source>
        <strain evidence="2 3">AF22-12AC</strain>
    </source>
</reference>
<dbReference type="PANTHER" id="PTHR39176:SF1">
    <property type="entry name" value="PERIPLASMIC PROTEIN"/>
    <property type="match status" value="1"/>
</dbReference>
<dbReference type="InterPro" id="IPR009739">
    <property type="entry name" value="LprI-like_N"/>
</dbReference>
<dbReference type="Proteomes" id="UP000266172">
    <property type="component" value="Unassembled WGS sequence"/>
</dbReference>
<dbReference type="PANTHER" id="PTHR39176">
    <property type="entry name" value="PERIPLASMIC PROTEIN-RELATED"/>
    <property type="match status" value="1"/>
</dbReference>
<evidence type="ECO:0000313" key="3">
    <source>
        <dbReference type="Proteomes" id="UP000266172"/>
    </source>
</evidence>